<sequence>MINDFFIEDKSREWWQGFPRIVLALVIAVVISKPLEMKIFEKEINQVIAEEKNQLRLEAREQIGQIYGPQKQALEGEINRLRSEIATKTERSQQLYESFITEAEGTAGTGLRGKGPVYADKKAQYDLSVLDLQATQLRNNASIDSLLAIQNSLAGEFEASVAESEPIIEEVDGLMARIAALNTLGGENGHLPSVFIMLLFMAVEMAPILAKLLSGVGHYDKELINFEMHKTLMIGEDMQRRIAYWTEVGTLYPTNDAELRVSEEAARGQITEEMIAEGIGKTEARELLRTALKEEGREYRERMVNEHLKYDIKLFSATYLSKREDELLAVRSETKALKAERAAIKAAEKAELEKQKTIHEAEIAKLEEQQEAQKKKEALRIKHEQDLIKQKERAEIEERELAEQLERERQEREHKAQMKTQAKMKELEMQRIKQEQKAEADLNRLKEKGRLADNGASDSSSNEEDSASAAEESEIV</sequence>
<dbReference type="AlphaFoldDB" id="A0A2S7T8Q9"/>
<evidence type="ECO:0000313" key="2">
    <source>
        <dbReference type="EMBL" id="PQJ15897.1"/>
    </source>
</evidence>
<feature type="region of interest" description="Disordered" evidence="1">
    <location>
        <begin position="403"/>
        <end position="476"/>
    </location>
</feature>
<dbReference type="InterPro" id="IPR025519">
    <property type="entry name" value="DUF4407"/>
</dbReference>
<dbReference type="OrthoDB" id="594406at2"/>
<name>A0A2S7T8Q9_9FLAO</name>
<feature type="compositionally biased region" description="Basic and acidic residues" evidence="1">
    <location>
        <begin position="403"/>
        <end position="416"/>
    </location>
</feature>
<dbReference type="Proteomes" id="UP000239366">
    <property type="component" value="Unassembled WGS sequence"/>
</dbReference>
<feature type="compositionally biased region" description="Basic and acidic residues" evidence="1">
    <location>
        <begin position="423"/>
        <end position="451"/>
    </location>
</feature>
<protein>
    <submittedName>
        <fullName evidence="2">Uncharacterized protein</fullName>
    </submittedName>
</protein>
<reference evidence="3" key="1">
    <citation type="submission" date="2016-11" db="EMBL/GenBank/DDBJ databases">
        <title>Trade-off between light-utilization and light-protection in marine flavobacteria.</title>
        <authorList>
            <person name="Kumagai Y."/>
            <person name="Yoshizawa S."/>
            <person name="Kogure K."/>
        </authorList>
    </citation>
    <scope>NUCLEOTIDE SEQUENCE [LARGE SCALE GENOMIC DNA]</scope>
    <source>
        <strain evidence="3">SG-18</strain>
    </source>
</reference>
<dbReference type="RefSeq" id="WP_105001563.1">
    <property type="nucleotide sequence ID" value="NZ_MQVX01000001.1"/>
</dbReference>
<feature type="compositionally biased region" description="Acidic residues" evidence="1">
    <location>
        <begin position="461"/>
        <end position="476"/>
    </location>
</feature>
<proteinExistence type="predicted"/>
<evidence type="ECO:0000256" key="1">
    <source>
        <dbReference type="SAM" id="MobiDB-lite"/>
    </source>
</evidence>
<comment type="caution">
    <text evidence="2">The sequence shown here is derived from an EMBL/GenBank/DDBJ whole genome shotgun (WGS) entry which is preliminary data.</text>
</comment>
<gene>
    <name evidence="2" type="ORF">BST99_09320</name>
</gene>
<accession>A0A2S7T8Q9</accession>
<keyword evidence="3" id="KW-1185">Reference proteome</keyword>
<evidence type="ECO:0000313" key="3">
    <source>
        <dbReference type="Proteomes" id="UP000239366"/>
    </source>
</evidence>
<organism evidence="2 3">
    <name type="scientific">Aureicoccus marinus</name>
    <dbReference type="NCBI Taxonomy" id="754435"/>
    <lineage>
        <taxon>Bacteria</taxon>
        <taxon>Pseudomonadati</taxon>
        <taxon>Bacteroidota</taxon>
        <taxon>Flavobacteriia</taxon>
        <taxon>Flavobacteriales</taxon>
        <taxon>Flavobacteriaceae</taxon>
        <taxon>Aureicoccus</taxon>
    </lineage>
</organism>
<dbReference type="Pfam" id="PF14362">
    <property type="entry name" value="DUF4407"/>
    <property type="match status" value="1"/>
</dbReference>
<dbReference type="EMBL" id="MQVX01000001">
    <property type="protein sequence ID" value="PQJ15897.1"/>
    <property type="molecule type" value="Genomic_DNA"/>
</dbReference>